<dbReference type="GO" id="GO:0003677">
    <property type="term" value="F:DNA binding"/>
    <property type="evidence" value="ECO:0007669"/>
    <property type="project" value="UniProtKB-KW"/>
</dbReference>
<dbReference type="OrthoDB" id="5292387at2"/>
<evidence type="ECO:0000256" key="1">
    <source>
        <dbReference type="ARBA" id="ARBA00009437"/>
    </source>
</evidence>
<organism evidence="6 7">
    <name type="scientific">Chitinasiproducens palmae</name>
    <dbReference type="NCBI Taxonomy" id="1770053"/>
    <lineage>
        <taxon>Bacteria</taxon>
        <taxon>Pseudomonadati</taxon>
        <taxon>Pseudomonadota</taxon>
        <taxon>Betaproteobacteria</taxon>
        <taxon>Burkholderiales</taxon>
        <taxon>Burkholderiaceae</taxon>
        <taxon>Chitinasiproducens</taxon>
    </lineage>
</organism>
<dbReference type="GO" id="GO:0032993">
    <property type="term" value="C:protein-DNA complex"/>
    <property type="evidence" value="ECO:0007669"/>
    <property type="project" value="TreeGrafter"/>
</dbReference>
<name>A0A1H2PU89_9BURK</name>
<keyword evidence="4" id="KW-0804">Transcription</keyword>
<dbReference type="RefSeq" id="WP_091911256.1">
    <property type="nucleotide sequence ID" value="NZ_FNLO01000011.1"/>
</dbReference>
<evidence type="ECO:0000256" key="2">
    <source>
        <dbReference type="ARBA" id="ARBA00023015"/>
    </source>
</evidence>
<dbReference type="CDD" id="cd08414">
    <property type="entry name" value="PBP2_LTTR_aromatics_like"/>
    <property type="match status" value="1"/>
</dbReference>
<comment type="similarity">
    <text evidence="1">Belongs to the LysR transcriptional regulatory family.</text>
</comment>
<feature type="domain" description="HTH lysR-type" evidence="5">
    <location>
        <begin position="1"/>
        <end position="58"/>
    </location>
</feature>
<dbReference type="FunFam" id="1.10.10.10:FF:000001">
    <property type="entry name" value="LysR family transcriptional regulator"/>
    <property type="match status" value="1"/>
</dbReference>
<dbReference type="Pfam" id="PF00126">
    <property type="entry name" value="HTH_1"/>
    <property type="match status" value="1"/>
</dbReference>
<evidence type="ECO:0000256" key="3">
    <source>
        <dbReference type="ARBA" id="ARBA00023125"/>
    </source>
</evidence>
<dbReference type="Pfam" id="PF03466">
    <property type="entry name" value="LysR_substrate"/>
    <property type="match status" value="1"/>
</dbReference>
<evidence type="ECO:0000313" key="6">
    <source>
        <dbReference type="EMBL" id="SDV50365.1"/>
    </source>
</evidence>
<keyword evidence="2" id="KW-0805">Transcription regulation</keyword>
<keyword evidence="3 6" id="KW-0238">DNA-binding</keyword>
<dbReference type="AlphaFoldDB" id="A0A1H2PU89"/>
<dbReference type="PRINTS" id="PR00039">
    <property type="entry name" value="HTHLYSR"/>
</dbReference>
<dbReference type="InterPro" id="IPR036390">
    <property type="entry name" value="WH_DNA-bd_sf"/>
</dbReference>
<dbReference type="InterPro" id="IPR005119">
    <property type="entry name" value="LysR_subst-bd"/>
</dbReference>
<dbReference type="EMBL" id="FNLO01000011">
    <property type="protein sequence ID" value="SDV50365.1"/>
    <property type="molecule type" value="Genomic_DNA"/>
</dbReference>
<dbReference type="InterPro" id="IPR000847">
    <property type="entry name" value="LysR_HTH_N"/>
</dbReference>
<dbReference type="PROSITE" id="PS50931">
    <property type="entry name" value="HTH_LYSR"/>
    <property type="match status" value="1"/>
</dbReference>
<dbReference type="Gene3D" id="3.40.190.10">
    <property type="entry name" value="Periplasmic binding protein-like II"/>
    <property type="match status" value="2"/>
</dbReference>
<dbReference type="SUPFAM" id="SSF53850">
    <property type="entry name" value="Periplasmic binding protein-like II"/>
    <property type="match status" value="1"/>
</dbReference>
<evidence type="ECO:0000259" key="5">
    <source>
        <dbReference type="PROSITE" id="PS50931"/>
    </source>
</evidence>
<keyword evidence="7" id="KW-1185">Reference proteome</keyword>
<dbReference type="STRING" id="1770053.SAMN05216551_111132"/>
<sequence length="304" mass="33419">MELRHLHYFVAVADTLHFGQAAETLHISQPPLSRQIALLEEELGVTLFERSRRHVRLTAAGERLRRDALDILSSVERAKRNALAAGLGESGTLSVGFMFAAAYSVVPQLTRAYTSAYPQVEVRLRESIPTLLADDLRAGDADVGIMYPPAQRDGLALRTVYREPLVVALPSWHPLAATGTCEIAQLRDESFIISPRKASAYIYDLIVGHCEDAGFTPRIRLETNFQQTIVNLVGQGLGIALVHRSIASTRPAHVTFCELADAPNVDVVLTWSNNNHNPCIDTFAQIAEEVWRVHLSEACPPAPA</sequence>
<protein>
    <submittedName>
        <fullName evidence="6">DNA-binding transcriptional regulator, LysR family</fullName>
    </submittedName>
</protein>
<evidence type="ECO:0000313" key="7">
    <source>
        <dbReference type="Proteomes" id="UP000243719"/>
    </source>
</evidence>
<dbReference type="Gene3D" id="1.10.10.10">
    <property type="entry name" value="Winged helix-like DNA-binding domain superfamily/Winged helix DNA-binding domain"/>
    <property type="match status" value="1"/>
</dbReference>
<proteinExistence type="inferred from homology"/>
<reference evidence="7" key="1">
    <citation type="submission" date="2016-09" db="EMBL/GenBank/DDBJ databases">
        <authorList>
            <person name="Varghese N."/>
            <person name="Submissions S."/>
        </authorList>
    </citation>
    <scope>NUCLEOTIDE SEQUENCE [LARGE SCALE GENOMIC DNA]</scope>
    <source>
        <strain evidence="7">JS23</strain>
    </source>
</reference>
<dbReference type="InterPro" id="IPR036388">
    <property type="entry name" value="WH-like_DNA-bd_sf"/>
</dbReference>
<accession>A0A1H2PU89</accession>
<dbReference type="PANTHER" id="PTHR30346:SF0">
    <property type="entry name" value="HCA OPERON TRANSCRIPTIONAL ACTIVATOR HCAR"/>
    <property type="match status" value="1"/>
</dbReference>
<dbReference type="SUPFAM" id="SSF46785">
    <property type="entry name" value="Winged helix' DNA-binding domain"/>
    <property type="match status" value="1"/>
</dbReference>
<evidence type="ECO:0000256" key="4">
    <source>
        <dbReference type="ARBA" id="ARBA00023163"/>
    </source>
</evidence>
<gene>
    <name evidence="6" type="ORF">SAMN05216551_111132</name>
</gene>
<dbReference type="GO" id="GO:0003700">
    <property type="term" value="F:DNA-binding transcription factor activity"/>
    <property type="evidence" value="ECO:0007669"/>
    <property type="project" value="InterPro"/>
</dbReference>
<dbReference type="Proteomes" id="UP000243719">
    <property type="component" value="Unassembled WGS sequence"/>
</dbReference>
<dbReference type="PANTHER" id="PTHR30346">
    <property type="entry name" value="TRANSCRIPTIONAL DUAL REGULATOR HCAR-RELATED"/>
    <property type="match status" value="1"/>
</dbReference>